<dbReference type="CDD" id="cd11041">
    <property type="entry name" value="CYP503A1-like"/>
    <property type="match status" value="1"/>
</dbReference>
<keyword evidence="4 6" id="KW-0408">Iron</keyword>
<dbReference type="Proteomes" id="UP000646827">
    <property type="component" value="Unassembled WGS sequence"/>
</dbReference>
<dbReference type="InterPro" id="IPR036396">
    <property type="entry name" value="Cyt_P450_sf"/>
</dbReference>
<evidence type="ECO:0000256" key="1">
    <source>
        <dbReference type="ARBA" id="ARBA00001971"/>
    </source>
</evidence>
<evidence type="ECO:0000256" key="5">
    <source>
        <dbReference type="ARBA" id="ARBA00023033"/>
    </source>
</evidence>
<dbReference type="EMBL" id="JAEPRB010000048">
    <property type="protein sequence ID" value="KAG2224161.1"/>
    <property type="molecule type" value="Genomic_DNA"/>
</dbReference>
<dbReference type="AlphaFoldDB" id="A0A8H7S9N9"/>
<dbReference type="OrthoDB" id="1844152at2759"/>
<dbReference type="PRINTS" id="PR00465">
    <property type="entry name" value="EP450IV"/>
</dbReference>
<dbReference type="PROSITE" id="PS00086">
    <property type="entry name" value="CYTOCHROME_P450"/>
    <property type="match status" value="1"/>
</dbReference>
<name>A0A8H7S9N9_9FUNG</name>
<dbReference type="Gene3D" id="1.10.630.10">
    <property type="entry name" value="Cytochrome P450"/>
    <property type="match status" value="1"/>
</dbReference>
<evidence type="ECO:0000256" key="2">
    <source>
        <dbReference type="ARBA" id="ARBA00010617"/>
    </source>
</evidence>
<keyword evidence="5 7" id="KW-0503">Monooxygenase</keyword>
<organism evidence="8 9">
    <name type="scientific">Circinella minor</name>
    <dbReference type="NCBI Taxonomy" id="1195481"/>
    <lineage>
        <taxon>Eukaryota</taxon>
        <taxon>Fungi</taxon>
        <taxon>Fungi incertae sedis</taxon>
        <taxon>Mucoromycota</taxon>
        <taxon>Mucoromycotina</taxon>
        <taxon>Mucoromycetes</taxon>
        <taxon>Mucorales</taxon>
        <taxon>Lichtheimiaceae</taxon>
        <taxon>Circinella</taxon>
    </lineage>
</organism>
<dbReference type="InterPro" id="IPR017972">
    <property type="entry name" value="Cyt_P450_CS"/>
</dbReference>
<proteinExistence type="inferred from homology"/>
<evidence type="ECO:0000256" key="3">
    <source>
        <dbReference type="ARBA" id="ARBA00022723"/>
    </source>
</evidence>
<dbReference type="GO" id="GO:0020037">
    <property type="term" value="F:heme binding"/>
    <property type="evidence" value="ECO:0007669"/>
    <property type="project" value="InterPro"/>
</dbReference>
<keyword evidence="6 7" id="KW-0349">Heme</keyword>
<dbReference type="InterPro" id="IPR002403">
    <property type="entry name" value="Cyt_P450_E_grp-IV"/>
</dbReference>
<comment type="caution">
    <text evidence="8">The sequence shown here is derived from an EMBL/GenBank/DDBJ whole genome shotgun (WGS) entry which is preliminary data.</text>
</comment>
<accession>A0A8H7S9N9</accession>
<dbReference type="PANTHER" id="PTHR46206:SF1">
    <property type="entry name" value="P450, PUTATIVE (EUROFUNG)-RELATED"/>
    <property type="match status" value="1"/>
</dbReference>
<protein>
    <recommendedName>
        <fullName evidence="10">Cytochrome P450</fullName>
    </recommendedName>
</protein>
<dbReference type="InterPro" id="IPR001128">
    <property type="entry name" value="Cyt_P450"/>
</dbReference>
<dbReference type="SUPFAM" id="SSF48264">
    <property type="entry name" value="Cytochrome P450"/>
    <property type="match status" value="1"/>
</dbReference>
<keyword evidence="7" id="KW-0560">Oxidoreductase</keyword>
<dbReference type="Pfam" id="PF00067">
    <property type="entry name" value="p450"/>
    <property type="match status" value="1"/>
</dbReference>
<keyword evidence="9" id="KW-1185">Reference proteome</keyword>
<evidence type="ECO:0000313" key="9">
    <source>
        <dbReference type="Proteomes" id="UP000646827"/>
    </source>
</evidence>
<evidence type="ECO:0000256" key="7">
    <source>
        <dbReference type="RuleBase" id="RU000461"/>
    </source>
</evidence>
<feature type="binding site" description="axial binding residue" evidence="6">
    <location>
        <position position="304"/>
    </location>
    <ligand>
        <name>heme</name>
        <dbReference type="ChEBI" id="CHEBI:30413"/>
    </ligand>
    <ligandPart>
        <name>Fe</name>
        <dbReference type="ChEBI" id="CHEBI:18248"/>
    </ligandPart>
</feature>
<evidence type="ECO:0000256" key="6">
    <source>
        <dbReference type="PIRSR" id="PIRSR602403-1"/>
    </source>
</evidence>
<dbReference type="GO" id="GO:0004497">
    <property type="term" value="F:monooxygenase activity"/>
    <property type="evidence" value="ECO:0007669"/>
    <property type="project" value="UniProtKB-KW"/>
</dbReference>
<evidence type="ECO:0000256" key="4">
    <source>
        <dbReference type="ARBA" id="ARBA00023004"/>
    </source>
</evidence>
<dbReference type="GO" id="GO:0016705">
    <property type="term" value="F:oxidoreductase activity, acting on paired donors, with incorporation or reduction of molecular oxygen"/>
    <property type="evidence" value="ECO:0007669"/>
    <property type="project" value="InterPro"/>
</dbReference>
<dbReference type="PANTHER" id="PTHR46206">
    <property type="entry name" value="CYTOCHROME P450"/>
    <property type="match status" value="1"/>
</dbReference>
<evidence type="ECO:0008006" key="10">
    <source>
        <dbReference type="Google" id="ProtNLM"/>
    </source>
</evidence>
<keyword evidence="3 6" id="KW-0479">Metal-binding</keyword>
<evidence type="ECO:0000313" key="8">
    <source>
        <dbReference type="EMBL" id="KAG2224161.1"/>
    </source>
</evidence>
<dbReference type="GO" id="GO:0005506">
    <property type="term" value="F:iron ion binding"/>
    <property type="evidence" value="ECO:0007669"/>
    <property type="project" value="InterPro"/>
</dbReference>
<comment type="similarity">
    <text evidence="2 7">Belongs to the cytochrome P450 family.</text>
</comment>
<sequence length="354" mass="40858">MLILIYIEPKELSNLFSMVQHMVAKASASVFVGLDLCENENLIEAFREITTDVGLSFRMDNVWLDHFITLNKFRMCSLIRNRKSQIVEVLKPVIDKRMEGIATKDSSDTTWIRPNDILQDIIEKHPPQPNNKTDKYTYFAHWMIVLVFVSVFTTTEHATIVLYRILQHPEIMDELIKEQKEIYGNDIILNKNNKSEDIFTADSVKKLIKLDSLCREALRTKNEYFQLPHTNISKQNITLSNGVIIPPDHDVLVNFWANHRDKELQKDTIGNHDKFEPFRYVGMGRPSTKIGDDFLVFGEGKHACPGRWFALQEIKTVVSLLIRDYTLKPNGPIEFPTNVNTGIPSGKVIIQRKM</sequence>
<gene>
    <name evidence="8" type="ORF">INT45_000176</name>
</gene>
<comment type="cofactor">
    <cofactor evidence="1 6">
        <name>heme</name>
        <dbReference type="ChEBI" id="CHEBI:30413"/>
    </cofactor>
</comment>
<reference evidence="8 9" key="1">
    <citation type="submission" date="2020-12" db="EMBL/GenBank/DDBJ databases">
        <title>Metabolic potential, ecology and presence of endohyphal bacteria is reflected in genomic diversity of Mucoromycotina.</title>
        <authorList>
            <person name="Muszewska A."/>
            <person name="Okrasinska A."/>
            <person name="Steczkiewicz K."/>
            <person name="Drgas O."/>
            <person name="Orlowska M."/>
            <person name="Perlinska-Lenart U."/>
            <person name="Aleksandrzak-Piekarczyk T."/>
            <person name="Szatraj K."/>
            <person name="Zielenkiewicz U."/>
            <person name="Pilsyk S."/>
            <person name="Malc E."/>
            <person name="Mieczkowski P."/>
            <person name="Kruszewska J.S."/>
            <person name="Biernat P."/>
            <person name="Pawlowska J."/>
        </authorList>
    </citation>
    <scope>NUCLEOTIDE SEQUENCE [LARGE SCALE GENOMIC DNA]</scope>
    <source>
        <strain evidence="8 9">CBS 142.35</strain>
    </source>
</reference>